<keyword evidence="2" id="KW-0614">Plasmid</keyword>
<proteinExistence type="predicted"/>
<accession>A0A3G8YJ62</accession>
<gene>
    <name evidence="2" type="ORF">EHF33_20535</name>
</gene>
<dbReference type="AlphaFoldDB" id="A0A3G8YJ62"/>
<dbReference type="EMBL" id="CP034188">
    <property type="protein sequence ID" value="AZI45299.1"/>
    <property type="molecule type" value="Genomic_DNA"/>
</dbReference>
<dbReference type="KEGG" id="dph:EHF33_20535"/>
<dbReference type="Proteomes" id="UP000276417">
    <property type="component" value="Plasmid unnamed4"/>
</dbReference>
<dbReference type="CDD" id="cd00093">
    <property type="entry name" value="HTH_XRE"/>
    <property type="match status" value="1"/>
</dbReference>
<feature type="domain" description="HTH cro/C1-type" evidence="1">
    <location>
        <begin position="7"/>
        <end position="61"/>
    </location>
</feature>
<reference evidence="2 3" key="1">
    <citation type="submission" date="2018-11" db="EMBL/GenBank/DDBJ databases">
        <title>Deinococcus shelandsis sp. nov., isolated from South Shetland Islands soil of Antarctica.</title>
        <authorList>
            <person name="Tian J."/>
        </authorList>
    </citation>
    <scope>NUCLEOTIDE SEQUENCE [LARGE SCALE GENOMIC DNA]</scope>
    <source>
        <strain evidence="2 3">S14-83T</strain>
        <plasmid evidence="2 3">unnamed4</plasmid>
    </source>
</reference>
<keyword evidence="3" id="KW-1185">Reference proteome</keyword>
<evidence type="ECO:0000259" key="1">
    <source>
        <dbReference type="PROSITE" id="PS50943"/>
    </source>
</evidence>
<dbReference type="Gene3D" id="1.10.260.40">
    <property type="entry name" value="lambda repressor-like DNA-binding domains"/>
    <property type="match status" value="1"/>
</dbReference>
<name>A0A3G8YJ62_9DEIO</name>
<dbReference type="PROSITE" id="PS50943">
    <property type="entry name" value="HTH_CROC1"/>
    <property type="match status" value="1"/>
</dbReference>
<protein>
    <submittedName>
        <fullName evidence="2">XRE family transcriptional regulator</fullName>
    </submittedName>
</protein>
<dbReference type="InterPro" id="IPR001387">
    <property type="entry name" value="Cro/C1-type_HTH"/>
</dbReference>
<dbReference type="OrthoDB" id="74267at2"/>
<sequence length="82" mass="9084">MAIGTELRRVRTAQNRSVLSVAESLGVHPQTIRYAEREQREVNSGILLRWAGELGYALTLKPIEGGPEIRVEPLSAQFQATP</sequence>
<dbReference type="InterPro" id="IPR010982">
    <property type="entry name" value="Lambda_DNA-bd_dom_sf"/>
</dbReference>
<evidence type="ECO:0000313" key="3">
    <source>
        <dbReference type="Proteomes" id="UP000276417"/>
    </source>
</evidence>
<dbReference type="GO" id="GO:0003677">
    <property type="term" value="F:DNA binding"/>
    <property type="evidence" value="ECO:0007669"/>
    <property type="project" value="InterPro"/>
</dbReference>
<organism evidence="2 3">
    <name type="scientific">Deinococcus psychrotolerans</name>
    <dbReference type="NCBI Taxonomy" id="2489213"/>
    <lineage>
        <taxon>Bacteria</taxon>
        <taxon>Thermotogati</taxon>
        <taxon>Deinococcota</taxon>
        <taxon>Deinococci</taxon>
        <taxon>Deinococcales</taxon>
        <taxon>Deinococcaceae</taxon>
        <taxon>Deinococcus</taxon>
    </lineage>
</organism>
<dbReference type="RefSeq" id="WP_124875769.1">
    <property type="nucleotide sequence ID" value="NZ_CP034188.1"/>
</dbReference>
<geneLocation type="plasmid" evidence="2 3">
    <name>unnamed4</name>
</geneLocation>
<dbReference type="SUPFAM" id="SSF47413">
    <property type="entry name" value="lambda repressor-like DNA-binding domains"/>
    <property type="match status" value="1"/>
</dbReference>
<dbReference type="Pfam" id="PF01381">
    <property type="entry name" value="HTH_3"/>
    <property type="match status" value="1"/>
</dbReference>
<evidence type="ECO:0000313" key="2">
    <source>
        <dbReference type="EMBL" id="AZI45299.1"/>
    </source>
</evidence>